<dbReference type="AlphaFoldDB" id="A0A3B0Z6J7"/>
<organism evidence="2">
    <name type="scientific">hydrothermal vent metagenome</name>
    <dbReference type="NCBI Taxonomy" id="652676"/>
    <lineage>
        <taxon>unclassified sequences</taxon>
        <taxon>metagenomes</taxon>
        <taxon>ecological metagenomes</taxon>
    </lineage>
</organism>
<protein>
    <submittedName>
        <fullName evidence="2">Uncharacterized protein</fullName>
    </submittedName>
</protein>
<feature type="region of interest" description="Disordered" evidence="1">
    <location>
        <begin position="1"/>
        <end position="22"/>
    </location>
</feature>
<dbReference type="EMBL" id="UOFK01000349">
    <property type="protein sequence ID" value="VAW83107.1"/>
    <property type="molecule type" value="Genomic_DNA"/>
</dbReference>
<name>A0A3B0Z6J7_9ZZZZ</name>
<proteinExistence type="predicted"/>
<accession>A0A3B0Z6J7</accession>
<evidence type="ECO:0000313" key="2">
    <source>
        <dbReference type="EMBL" id="VAW83107.1"/>
    </source>
</evidence>
<reference evidence="2" key="1">
    <citation type="submission" date="2018-06" db="EMBL/GenBank/DDBJ databases">
        <authorList>
            <person name="Zhirakovskaya E."/>
        </authorList>
    </citation>
    <scope>NUCLEOTIDE SEQUENCE</scope>
</reference>
<evidence type="ECO:0000256" key="1">
    <source>
        <dbReference type="SAM" id="MobiDB-lite"/>
    </source>
</evidence>
<sequence length="217" mass="24641">MDGQLSPVYQSGARCPDDGLQPGQRPDNYQVIPFLLDSPAQAWIPHDLCQALGTRGHHSLLCHLEDEDDTTPATLNTLLGEQAEDSEFCLLPTTSAETVRQYRFDHVILLVPANLDAILAAYQRIKHLLQQQMPEIGVVMVGPRDQRAAWHYFRKLALGTLRYLDVPLLNLGFLPERVTSDHGPSDHHRQNFLARISERLLRSEFYTHYPYATEQGF</sequence>
<gene>
    <name evidence="2" type="ORF">MNBD_GAMMA13-1717</name>
</gene>